<dbReference type="Pfam" id="PF13189">
    <property type="entry name" value="Cytidylate_kin2"/>
    <property type="match status" value="1"/>
</dbReference>
<name>F1TDM7_9FIRM</name>
<reference evidence="2" key="2">
    <citation type="submission" date="2011-01" db="EMBL/GenBank/DDBJ databases">
        <title>The Non-contiguous Finished genome of Clostridium papyrosolvens.</title>
        <authorList>
            <person name="Lucas S."/>
            <person name="Copeland A."/>
            <person name="Lapidus A."/>
            <person name="Cheng J.-F."/>
            <person name="Goodwin L."/>
            <person name="Pitluck S."/>
            <person name="Misra M."/>
            <person name="Chertkov O."/>
            <person name="Detter J.C."/>
            <person name="Han C."/>
            <person name="Tapia R."/>
            <person name="Land M."/>
            <person name="Hauser L."/>
            <person name="Kyrpides N."/>
            <person name="Ivanova N."/>
            <person name="Pagani I."/>
            <person name="Mouttaki H."/>
            <person name="He Z."/>
            <person name="Zhou J."/>
            <person name="Hemme C.L."/>
            <person name="Woyke T."/>
        </authorList>
    </citation>
    <scope>NUCLEOTIDE SEQUENCE [LARGE SCALE GENOMIC DNA]</scope>
    <source>
        <strain evidence="2">DSM 2782</strain>
    </source>
</reference>
<dbReference type="Gene3D" id="3.40.50.300">
    <property type="entry name" value="P-loop containing nucleotide triphosphate hydrolases"/>
    <property type="match status" value="1"/>
</dbReference>
<dbReference type="EMBL" id="ACXX02000007">
    <property type="protein sequence ID" value="EGD47665.1"/>
    <property type="molecule type" value="Genomic_DNA"/>
</dbReference>
<reference evidence="2" key="1">
    <citation type="submission" date="2009-07" db="EMBL/GenBank/DDBJ databases">
        <authorList>
            <consortium name="US DOE Joint Genome Institute (JGI-PGF)"/>
            <person name="Lucas S."/>
            <person name="Copeland A."/>
            <person name="Lapidus A."/>
            <person name="Glavina del Rio T."/>
            <person name="Tice H."/>
            <person name="Bruce D."/>
            <person name="Goodwin L."/>
            <person name="Pitluck S."/>
            <person name="Larimer F."/>
            <person name="Land M.L."/>
            <person name="Mouttaki H."/>
            <person name="He Z."/>
            <person name="Zhou J."/>
            <person name="Hemme C.L."/>
        </authorList>
    </citation>
    <scope>NUCLEOTIDE SEQUENCE [LARGE SCALE GENOMIC DNA]</scope>
    <source>
        <strain evidence="2">DSM 2782</strain>
    </source>
</reference>
<keyword evidence="1" id="KW-0472">Membrane</keyword>
<dbReference type="eggNOG" id="COG1102">
    <property type="taxonomic scope" value="Bacteria"/>
</dbReference>
<dbReference type="STRING" id="588581.Cpap_1860"/>
<feature type="transmembrane region" description="Helical" evidence="1">
    <location>
        <begin position="108"/>
        <end position="128"/>
    </location>
</feature>
<keyword evidence="3" id="KW-1185">Reference proteome</keyword>
<evidence type="ECO:0000256" key="1">
    <source>
        <dbReference type="SAM" id="Phobius"/>
    </source>
</evidence>
<dbReference type="AlphaFoldDB" id="F1TDM7"/>
<feature type="transmembrane region" description="Helical" evidence="1">
    <location>
        <begin position="52"/>
        <end position="71"/>
    </location>
</feature>
<keyword evidence="1" id="KW-1133">Transmembrane helix</keyword>
<dbReference type="Proteomes" id="UP000003860">
    <property type="component" value="Unassembled WGS sequence"/>
</dbReference>
<evidence type="ECO:0008006" key="4">
    <source>
        <dbReference type="Google" id="ProtNLM"/>
    </source>
</evidence>
<sequence>MSKKEMLKRYILFSIGLLVNSFGVSFITKANLGTSPISSIPYTLSLAFKPTLGMFTLYMSIVLIIIQIILLRKNFSRQYLLQIPVSMAFSWFIDLTMKMLSFMEPDMYYMKFLSLIVGCIILGVGVYMEMAADVVMLPGEAFVKAVSVTFHKDFGKTKVIFDSSMTTVAGAIGLLIFHKLAGVREGTIVAALLVGMIARFLKRKLGFVENFLSENAREVEKKWLQQNSDKVVITISREYGSSGRKIAQQLAKNLGFDYYDKSIIEMAAKESNLPEAYIEAKEQVMTNSFLYDFFSQYKILTDEETELDKLYEIETKIIREAAGKGNCVIVGRCADYVLKDLKNCYKIFVYAKEDYKVHQISQREHLEKSVAMKRMRDINKKRFMHYKYYTGRILGLSENYNLCLDVSTLGVEEAVEIIKEYISFSCMDIKGVSITSG</sequence>
<accession>F1TDM7</accession>
<keyword evidence="1" id="KW-0812">Transmembrane</keyword>
<dbReference type="SUPFAM" id="SSF52540">
    <property type="entry name" value="P-loop containing nucleoside triphosphate hydrolases"/>
    <property type="match status" value="1"/>
</dbReference>
<dbReference type="PANTHER" id="PTHR40078:SF1">
    <property type="entry name" value="INTEGRAL MEMBRANE PROTEIN"/>
    <property type="match status" value="1"/>
</dbReference>
<dbReference type="PANTHER" id="PTHR40078">
    <property type="entry name" value="INTEGRAL MEMBRANE PROTEIN-RELATED"/>
    <property type="match status" value="1"/>
</dbReference>
<dbReference type="OrthoDB" id="9781180at2"/>
<dbReference type="InterPro" id="IPR027417">
    <property type="entry name" value="P-loop_NTPase"/>
</dbReference>
<evidence type="ECO:0000313" key="2">
    <source>
        <dbReference type="EMBL" id="EGD47665.1"/>
    </source>
</evidence>
<gene>
    <name evidence="2" type="ORF">Cpap_1860</name>
</gene>
<dbReference type="InterPro" id="IPR038750">
    <property type="entry name" value="YczE/YyaS-like"/>
</dbReference>
<dbReference type="Pfam" id="PF19700">
    <property type="entry name" value="DUF6198"/>
    <property type="match status" value="1"/>
</dbReference>
<evidence type="ECO:0000313" key="3">
    <source>
        <dbReference type="Proteomes" id="UP000003860"/>
    </source>
</evidence>
<proteinExistence type="predicted"/>
<protein>
    <recommendedName>
        <fullName evidence="4">Cytidylate kinase</fullName>
    </recommendedName>
</protein>
<organism evidence="2 3">
    <name type="scientific">Ruminiclostridium papyrosolvens DSM 2782</name>
    <dbReference type="NCBI Taxonomy" id="588581"/>
    <lineage>
        <taxon>Bacteria</taxon>
        <taxon>Bacillati</taxon>
        <taxon>Bacillota</taxon>
        <taxon>Clostridia</taxon>
        <taxon>Eubacteriales</taxon>
        <taxon>Oscillospiraceae</taxon>
        <taxon>Ruminiclostridium</taxon>
    </lineage>
</organism>
<comment type="caution">
    <text evidence="2">The sequence shown here is derived from an EMBL/GenBank/DDBJ whole genome shotgun (WGS) entry which is preliminary data.</text>
</comment>
<dbReference type="RefSeq" id="WP_004619620.1">
    <property type="nucleotide sequence ID" value="NZ_ACXX02000007.1"/>
</dbReference>
<dbReference type="eggNOG" id="COG2364">
    <property type="taxonomic scope" value="Bacteria"/>
</dbReference>
<feature type="transmembrane region" description="Helical" evidence="1">
    <location>
        <begin position="12"/>
        <end position="32"/>
    </location>
</feature>